<dbReference type="InterPro" id="IPR043733">
    <property type="entry name" value="DUF5677"/>
</dbReference>
<reference evidence="1 2" key="1">
    <citation type="submission" date="2015-05" db="EMBL/GenBank/DDBJ databases">
        <title>Photobacterium galathea sp. nov.</title>
        <authorList>
            <person name="Machado H."/>
            <person name="Gram L."/>
        </authorList>
    </citation>
    <scope>NUCLEOTIDE SEQUENCE [LARGE SCALE GENOMIC DNA]</scope>
    <source>
        <strain evidence="1 2">CGMCC 1.12159</strain>
    </source>
</reference>
<name>A0A0J1GZT2_9GAMM</name>
<keyword evidence="2" id="KW-1185">Reference proteome</keyword>
<dbReference type="PATRIC" id="fig|1195763.3.peg.2782"/>
<gene>
    <name evidence="1" type="ORF">ABT56_13135</name>
</gene>
<evidence type="ECO:0000313" key="2">
    <source>
        <dbReference type="Proteomes" id="UP000036097"/>
    </source>
</evidence>
<accession>A0A0J1GZT2</accession>
<dbReference type="AlphaFoldDB" id="A0A0J1GZT2"/>
<dbReference type="RefSeq" id="WP_047879331.1">
    <property type="nucleotide sequence ID" value="NZ_LDOT01000016.1"/>
</dbReference>
<dbReference type="Proteomes" id="UP000036097">
    <property type="component" value="Unassembled WGS sequence"/>
</dbReference>
<proteinExistence type="predicted"/>
<dbReference type="OrthoDB" id="9256219at2"/>
<comment type="caution">
    <text evidence="1">The sequence shown here is derived from an EMBL/GenBank/DDBJ whole genome shotgun (WGS) entry which is preliminary data.</text>
</comment>
<organism evidence="1 2">
    <name type="scientific">Photobacterium aquae</name>
    <dbReference type="NCBI Taxonomy" id="1195763"/>
    <lineage>
        <taxon>Bacteria</taxon>
        <taxon>Pseudomonadati</taxon>
        <taxon>Pseudomonadota</taxon>
        <taxon>Gammaproteobacteria</taxon>
        <taxon>Vibrionales</taxon>
        <taxon>Vibrionaceae</taxon>
        <taxon>Photobacterium</taxon>
    </lineage>
</organism>
<evidence type="ECO:0000313" key="1">
    <source>
        <dbReference type="EMBL" id="KLV05128.1"/>
    </source>
</evidence>
<dbReference type="EMBL" id="LDOT01000016">
    <property type="protein sequence ID" value="KLV05128.1"/>
    <property type="molecule type" value="Genomic_DNA"/>
</dbReference>
<dbReference type="Pfam" id="PF18928">
    <property type="entry name" value="DUF5677"/>
    <property type="match status" value="1"/>
</dbReference>
<protein>
    <submittedName>
        <fullName evidence="1">Uncharacterized protein</fullName>
    </submittedName>
</protein>
<sequence>MEIDFAFLTTIQKRLQNNLDVLESTIAKHGEVIALHKNNKTQSDLVHDYIFLCLTKGTRSLSSSDLLITESYLEDALILARSSYESYLNAAYIYENPDKVKELLITKLGLARGIFSHPLSKSGYPNRKKVTNPLTGNNEEYGVTIAKMAMSTPYPYDEEAHHLLYQFLSEFTHVNIVSSGAYRTVDQMRYIVAPSSESIFSTTVICLYVSWLLLDLTVDYIESKRVPLMFIDLQLVESGELLMHAIENLNFDSSLESLKEYMLKRIAISC</sequence>